<dbReference type="InterPro" id="IPR011763">
    <property type="entry name" value="COA_CT_C"/>
</dbReference>
<evidence type="ECO:0000259" key="1">
    <source>
        <dbReference type="PROSITE" id="PS50980"/>
    </source>
</evidence>
<dbReference type="PANTHER" id="PTHR22855:SF13">
    <property type="entry name" value="METHYLCROTONOYL-COA CARBOXYLASE BETA CHAIN, MITOCHONDRIAL"/>
    <property type="match status" value="1"/>
</dbReference>
<dbReference type="EMBL" id="CP098502">
    <property type="protein sequence ID" value="UTI66231.1"/>
    <property type="molecule type" value="Genomic_DNA"/>
</dbReference>
<accession>A0ABY5DW30</accession>
<reference evidence="3 4" key="1">
    <citation type="submission" date="2022-06" db="EMBL/GenBank/DDBJ databases">
        <title>Paraconexibacter antarcticus.</title>
        <authorList>
            <person name="Kim C.S."/>
        </authorList>
    </citation>
    <scope>NUCLEOTIDE SEQUENCE [LARGE SCALE GENOMIC DNA]</scope>
    <source>
        <strain evidence="3 4">02-257</strain>
    </source>
</reference>
<dbReference type="Pfam" id="PF01039">
    <property type="entry name" value="Carboxyl_trans"/>
    <property type="match status" value="1"/>
</dbReference>
<dbReference type="PROSITE" id="PS50989">
    <property type="entry name" value="COA_CT_CTER"/>
    <property type="match status" value="1"/>
</dbReference>
<dbReference type="Proteomes" id="UP001056035">
    <property type="component" value="Chromosome"/>
</dbReference>
<dbReference type="RefSeq" id="WP_254572906.1">
    <property type="nucleotide sequence ID" value="NZ_CP098502.1"/>
</dbReference>
<protein>
    <submittedName>
        <fullName evidence="3">Acyl-CoA carboxylase subunit beta</fullName>
    </submittedName>
</protein>
<evidence type="ECO:0000313" key="3">
    <source>
        <dbReference type="EMBL" id="UTI66231.1"/>
    </source>
</evidence>
<feature type="domain" description="CoA carboxyltransferase C-terminal" evidence="2">
    <location>
        <begin position="258"/>
        <end position="508"/>
    </location>
</feature>
<gene>
    <name evidence="3" type="ORF">NBH00_08490</name>
</gene>
<proteinExistence type="predicted"/>
<dbReference type="InterPro" id="IPR045190">
    <property type="entry name" value="MCCB/AccD1-like"/>
</dbReference>
<evidence type="ECO:0000259" key="2">
    <source>
        <dbReference type="PROSITE" id="PS50989"/>
    </source>
</evidence>
<name>A0ABY5DW30_9ACTN</name>
<dbReference type="InterPro" id="IPR011762">
    <property type="entry name" value="COA_CT_N"/>
</dbReference>
<dbReference type="SUPFAM" id="SSF52096">
    <property type="entry name" value="ClpP/crotonase"/>
    <property type="match status" value="2"/>
</dbReference>
<sequence>MATEPETLDIPLERELLSRVEAAKAGGAAKYHEAIARQNKMFVRDRVEALLDEGSFVEDGLLARTMDEGLAADAIVTGLGTVDGRPVCVIANDPTVKAGAWGRQTIRKYVRMQEEAARSRCPLVYLVDSAGARLDEQFDLFIDRGHAGRIFWNQCRMSGVTPQICILFGPSPAGAAYVPAFCDAVIMVDGNAAAFLGSPRMVKMAIKEEVTAEEMGGARMHCDVSGLGDQLAKDDAHALELARTYLSYLPQSWEHPVPLTDPVEPPEGPRLNEIIPENQVKPFDMREVLTQLFDEGSIFQHKPRFAKELITAFARLDGRPVGIVASQPNFKGGILTADTSDKGAQFVQMCNAYGIPLIFLSDTPGFMVGSVVERGGIIRHGAKYLSAIANCTVPRISVMLRKSYGAAYMAMSGATFDPDAMIALPSTKMAIMGPEAAVNAIWSNRIEAIEDPEEREAFVNARREEYLVNLDIFRAASEFYVDSVIPGDELRRELILRMRHYANKKRETVPRHNAVIRG</sequence>
<organism evidence="3 4">
    <name type="scientific">Paraconexibacter antarcticus</name>
    <dbReference type="NCBI Taxonomy" id="2949664"/>
    <lineage>
        <taxon>Bacteria</taxon>
        <taxon>Bacillati</taxon>
        <taxon>Actinomycetota</taxon>
        <taxon>Thermoleophilia</taxon>
        <taxon>Solirubrobacterales</taxon>
        <taxon>Paraconexibacteraceae</taxon>
        <taxon>Paraconexibacter</taxon>
    </lineage>
</organism>
<feature type="domain" description="CoA carboxyltransferase N-terminal" evidence="1">
    <location>
        <begin position="9"/>
        <end position="261"/>
    </location>
</feature>
<dbReference type="InterPro" id="IPR029045">
    <property type="entry name" value="ClpP/crotonase-like_dom_sf"/>
</dbReference>
<keyword evidence="4" id="KW-1185">Reference proteome</keyword>
<dbReference type="Gene3D" id="3.90.226.10">
    <property type="entry name" value="2-enoyl-CoA Hydratase, Chain A, domain 1"/>
    <property type="match status" value="2"/>
</dbReference>
<dbReference type="PROSITE" id="PS50980">
    <property type="entry name" value="COA_CT_NTER"/>
    <property type="match status" value="1"/>
</dbReference>
<dbReference type="InterPro" id="IPR034733">
    <property type="entry name" value="AcCoA_carboxyl_beta"/>
</dbReference>
<evidence type="ECO:0000313" key="4">
    <source>
        <dbReference type="Proteomes" id="UP001056035"/>
    </source>
</evidence>
<dbReference type="PANTHER" id="PTHR22855">
    <property type="entry name" value="ACETYL, PROPIONYL, PYRUVATE, AND GLUTACONYL CARBOXYLASE-RELATED"/>
    <property type="match status" value="1"/>
</dbReference>